<dbReference type="Gene3D" id="3.90.1580.10">
    <property type="entry name" value="paralog of FGE (formylglycine-generating enzyme)"/>
    <property type="match status" value="1"/>
</dbReference>
<dbReference type="InterPro" id="IPR042095">
    <property type="entry name" value="SUMF_sf"/>
</dbReference>
<dbReference type="SUPFAM" id="SSF56112">
    <property type="entry name" value="Protein kinase-like (PK-like)"/>
    <property type="match status" value="1"/>
</dbReference>
<protein>
    <submittedName>
        <fullName evidence="4">SUMF1/EgtB/PvdO family nonheme iron enzyme</fullName>
    </submittedName>
</protein>
<dbReference type="SUPFAM" id="SSF56436">
    <property type="entry name" value="C-type lectin-like"/>
    <property type="match status" value="1"/>
</dbReference>
<accession>A0ABW4Y828</accession>
<keyword evidence="2" id="KW-1133">Transmembrane helix</keyword>
<proteinExistence type="predicted"/>
<feature type="region of interest" description="Disordered" evidence="1">
    <location>
        <begin position="350"/>
        <end position="402"/>
    </location>
</feature>
<organism evidence="4 5">
    <name type="scientific">Thiorhodococcus fuscus</name>
    <dbReference type="NCBI Taxonomy" id="527200"/>
    <lineage>
        <taxon>Bacteria</taxon>
        <taxon>Pseudomonadati</taxon>
        <taxon>Pseudomonadota</taxon>
        <taxon>Gammaproteobacteria</taxon>
        <taxon>Chromatiales</taxon>
        <taxon>Chromatiaceae</taxon>
        <taxon>Thiorhodococcus</taxon>
    </lineage>
</organism>
<evidence type="ECO:0000259" key="3">
    <source>
        <dbReference type="PROSITE" id="PS50011"/>
    </source>
</evidence>
<dbReference type="InterPro" id="IPR051043">
    <property type="entry name" value="Sulfatase_Mod_Factor_Kinase"/>
</dbReference>
<dbReference type="EMBL" id="JBHUHX010000007">
    <property type="protein sequence ID" value="MFD2110863.1"/>
    <property type="molecule type" value="Genomic_DNA"/>
</dbReference>
<dbReference type="InterPro" id="IPR000719">
    <property type="entry name" value="Prot_kinase_dom"/>
</dbReference>
<feature type="transmembrane region" description="Helical" evidence="2">
    <location>
        <begin position="407"/>
        <end position="427"/>
    </location>
</feature>
<dbReference type="Proteomes" id="UP001597337">
    <property type="component" value="Unassembled WGS sequence"/>
</dbReference>
<dbReference type="CDD" id="cd14014">
    <property type="entry name" value="STKc_PknB_like"/>
    <property type="match status" value="1"/>
</dbReference>
<dbReference type="PROSITE" id="PS00109">
    <property type="entry name" value="PROTEIN_KINASE_TYR"/>
    <property type="match status" value="1"/>
</dbReference>
<evidence type="ECO:0000256" key="2">
    <source>
        <dbReference type="SAM" id="Phobius"/>
    </source>
</evidence>
<dbReference type="Gene3D" id="3.30.200.20">
    <property type="entry name" value="Phosphorylase Kinase, domain 1"/>
    <property type="match status" value="1"/>
</dbReference>
<sequence length="795" mass="87121">MDRTSHCPDCFQSPAPDPVCAHCGFDSSAYVHDASLLAPFTRLGGGLYLVGRVLGRPGGFGVVYAGWQARIGKPVAIKEFFPSTFNPLARRNGQDSLSVFPLDPDAFERWKARFLEEARLLAQLDHPGIVQAHDVLEENKTAYLVMERLGGQTLADTLGGLRQTGTGLVLERRLPAAQALPLLLSALDGLAYLHRQPEPKGPILHLDLTPNNLVLQRDPISNAPDPGRIKLLDFGLARTGERIAGNASIGAGVGHPNFMPPEQADRQRQQPVTPAADAYTLGATLYTALTAVAPPAAEARRAGAPLADLTARVPELDPGVARVLMDCLHLAADQRPRDALDLQARLAALTQLPPPPPPAPTATQHPVSTHDTYETPSPSAASPSAVDASDGEPERPQHGTRGRKKGLLALILMGAIIAGGWSLWAAMFPASDEEPHPIPVTPIPKPPVKPQGELIVRSNVSGDTWYLDGRRIGPTSPEPYEAAAGTHSIRIEKPGFFHYEAQVDLTPGELRTVRAELTPAPEMIEIQGGCFQMGSSADETERLEDERQHQVCVQDFLLGRHEVTVDEFRRFVEATGYHTDAERNAGDLEGCFADYDQEKRWTSWRARADANWHTLNPDQYDQHLHPVACVSWYDAQAYIAWLNAQGKGRYRLPTEAEWEYAARAGTRGARYWGDAVDARACQYANIADKAHGWKLGFPCDDGYEWSAPVGSFRANPWGLEDMLGNVWEWTCSVYDKRYGGAESRCADETNPGRRSLRGSSWFNAAPNWVRSALRGSNKPGYRYADIGFRLARDPR</sequence>
<keyword evidence="5" id="KW-1185">Reference proteome</keyword>
<dbReference type="PANTHER" id="PTHR23150:SF19">
    <property type="entry name" value="FORMYLGLYCINE-GENERATING ENZYME"/>
    <property type="match status" value="1"/>
</dbReference>
<comment type="caution">
    <text evidence="4">The sequence shown here is derived from an EMBL/GenBank/DDBJ whole genome shotgun (WGS) entry which is preliminary data.</text>
</comment>
<dbReference type="Gene3D" id="1.10.510.10">
    <property type="entry name" value="Transferase(Phosphotransferase) domain 1"/>
    <property type="match status" value="1"/>
</dbReference>
<name>A0ABW4Y828_9GAMM</name>
<feature type="domain" description="Protein kinase" evidence="3">
    <location>
        <begin position="48"/>
        <end position="349"/>
    </location>
</feature>
<keyword evidence="2" id="KW-0472">Membrane</keyword>
<dbReference type="InterPro" id="IPR008266">
    <property type="entry name" value="Tyr_kinase_AS"/>
</dbReference>
<dbReference type="PROSITE" id="PS50011">
    <property type="entry name" value="PROTEIN_KINASE_DOM"/>
    <property type="match status" value="1"/>
</dbReference>
<dbReference type="Pfam" id="PF00069">
    <property type="entry name" value="Pkinase"/>
    <property type="match status" value="1"/>
</dbReference>
<dbReference type="InterPro" id="IPR011009">
    <property type="entry name" value="Kinase-like_dom_sf"/>
</dbReference>
<dbReference type="InterPro" id="IPR013229">
    <property type="entry name" value="PEGA"/>
</dbReference>
<evidence type="ECO:0000313" key="4">
    <source>
        <dbReference type="EMBL" id="MFD2110863.1"/>
    </source>
</evidence>
<dbReference type="InterPro" id="IPR005532">
    <property type="entry name" value="SUMF_dom"/>
</dbReference>
<dbReference type="InterPro" id="IPR016187">
    <property type="entry name" value="CTDL_fold"/>
</dbReference>
<feature type="compositionally biased region" description="Low complexity" evidence="1">
    <location>
        <begin position="376"/>
        <end position="385"/>
    </location>
</feature>
<dbReference type="PANTHER" id="PTHR23150">
    <property type="entry name" value="SULFATASE MODIFYING FACTOR 1, 2"/>
    <property type="match status" value="1"/>
</dbReference>
<reference evidence="5" key="1">
    <citation type="journal article" date="2019" name="Int. J. Syst. Evol. Microbiol.">
        <title>The Global Catalogue of Microorganisms (GCM) 10K type strain sequencing project: providing services to taxonomists for standard genome sequencing and annotation.</title>
        <authorList>
            <consortium name="The Broad Institute Genomics Platform"/>
            <consortium name="The Broad Institute Genome Sequencing Center for Infectious Disease"/>
            <person name="Wu L."/>
            <person name="Ma J."/>
        </authorList>
    </citation>
    <scope>NUCLEOTIDE SEQUENCE [LARGE SCALE GENOMIC DNA]</scope>
    <source>
        <strain evidence="5">KACC 12597</strain>
    </source>
</reference>
<keyword evidence="2" id="KW-0812">Transmembrane</keyword>
<gene>
    <name evidence="4" type="ORF">ACFSJC_03300</name>
</gene>
<dbReference type="Pfam" id="PF03781">
    <property type="entry name" value="FGE-sulfatase"/>
    <property type="match status" value="1"/>
</dbReference>
<dbReference type="RefSeq" id="WP_386023174.1">
    <property type="nucleotide sequence ID" value="NZ_JBHUHX010000007.1"/>
</dbReference>
<dbReference type="Pfam" id="PF08308">
    <property type="entry name" value="PEGA"/>
    <property type="match status" value="1"/>
</dbReference>
<evidence type="ECO:0000313" key="5">
    <source>
        <dbReference type="Proteomes" id="UP001597337"/>
    </source>
</evidence>
<evidence type="ECO:0000256" key="1">
    <source>
        <dbReference type="SAM" id="MobiDB-lite"/>
    </source>
</evidence>